<feature type="compositionally biased region" description="Basic and acidic residues" evidence="1">
    <location>
        <begin position="11"/>
        <end position="24"/>
    </location>
</feature>
<evidence type="ECO:0000313" key="3">
    <source>
        <dbReference type="Proteomes" id="UP000799439"/>
    </source>
</evidence>
<organism evidence="2 3">
    <name type="scientific">Myriangium duriaei CBS 260.36</name>
    <dbReference type="NCBI Taxonomy" id="1168546"/>
    <lineage>
        <taxon>Eukaryota</taxon>
        <taxon>Fungi</taxon>
        <taxon>Dikarya</taxon>
        <taxon>Ascomycota</taxon>
        <taxon>Pezizomycotina</taxon>
        <taxon>Dothideomycetes</taxon>
        <taxon>Dothideomycetidae</taxon>
        <taxon>Myriangiales</taxon>
        <taxon>Myriangiaceae</taxon>
        <taxon>Myriangium</taxon>
    </lineage>
</organism>
<proteinExistence type="predicted"/>
<dbReference type="Gene3D" id="3.90.1140.10">
    <property type="entry name" value="Cyclic phosphodiesterase"/>
    <property type="match status" value="1"/>
</dbReference>
<sequence>MGYPQNSHANTQRDESHPSNRRNDNAPGNSSSDTGDHVRQRSPSQQPQNSHSNEQMYILTLLTNEDLHVAMNDLRKKYFPPELNRLEAHITLFHALPQSQLESKVMPAIDDLVQKTSPFRLGATTPFKLRKGIAIGMPKDHGGNTSRQVHRTLARRWQDFLSQQDQSFQAHFTIMNKVDESERVDRAFQEIQNGWKPYFGTAEGLSLWKYHAGNWEFVKDFRFVTK</sequence>
<dbReference type="Pfam" id="PF13563">
    <property type="entry name" value="2_5_RNA_ligase2"/>
    <property type="match status" value="1"/>
</dbReference>
<feature type="compositionally biased region" description="Polar residues" evidence="1">
    <location>
        <begin position="1"/>
        <end position="10"/>
    </location>
</feature>
<evidence type="ECO:0000256" key="1">
    <source>
        <dbReference type="SAM" id="MobiDB-lite"/>
    </source>
</evidence>
<comment type="caution">
    <text evidence="2">The sequence shown here is derived from an EMBL/GenBank/DDBJ whole genome shotgun (WGS) entry which is preliminary data.</text>
</comment>
<dbReference type="Proteomes" id="UP000799439">
    <property type="component" value="Unassembled WGS sequence"/>
</dbReference>
<dbReference type="EMBL" id="ML996084">
    <property type="protein sequence ID" value="KAF2153891.1"/>
    <property type="molecule type" value="Genomic_DNA"/>
</dbReference>
<dbReference type="OrthoDB" id="5364416at2759"/>
<evidence type="ECO:0000313" key="2">
    <source>
        <dbReference type="EMBL" id="KAF2153891.1"/>
    </source>
</evidence>
<evidence type="ECO:0008006" key="4">
    <source>
        <dbReference type="Google" id="ProtNLM"/>
    </source>
</evidence>
<reference evidence="2" key="1">
    <citation type="journal article" date="2020" name="Stud. Mycol.">
        <title>101 Dothideomycetes genomes: a test case for predicting lifestyles and emergence of pathogens.</title>
        <authorList>
            <person name="Haridas S."/>
            <person name="Albert R."/>
            <person name="Binder M."/>
            <person name="Bloem J."/>
            <person name="Labutti K."/>
            <person name="Salamov A."/>
            <person name="Andreopoulos B."/>
            <person name="Baker S."/>
            <person name="Barry K."/>
            <person name="Bills G."/>
            <person name="Bluhm B."/>
            <person name="Cannon C."/>
            <person name="Castanera R."/>
            <person name="Culley D."/>
            <person name="Daum C."/>
            <person name="Ezra D."/>
            <person name="Gonzalez J."/>
            <person name="Henrissat B."/>
            <person name="Kuo A."/>
            <person name="Liang C."/>
            <person name="Lipzen A."/>
            <person name="Lutzoni F."/>
            <person name="Magnuson J."/>
            <person name="Mondo S."/>
            <person name="Nolan M."/>
            <person name="Ohm R."/>
            <person name="Pangilinan J."/>
            <person name="Park H.-J."/>
            <person name="Ramirez L."/>
            <person name="Alfaro M."/>
            <person name="Sun H."/>
            <person name="Tritt A."/>
            <person name="Yoshinaga Y."/>
            <person name="Zwiers L.-H."/>
            <person name="Turgeon B."/>
            <person name="Goodwin S."/>
            <person name="Spatafora J."/>
            <person name="Crous P."/>
            <person name="Grigoriev I."/>
        </authorList>
    </citation>
    <scope>NUCLEOTIDE SEQUENCE</scope>
    <source>
        <strain evidence="2">CBS 260.36</strain>
    </source>
</reference>
<gene>
    <name evidence="2" type="ORF">K461DRAFT_266991</name>
</gene>
<protein>
    <recommendedName>
        <fullName evidence="4">2'-5' RNA ligase family protein</fullName>
    </recommendedName>
</protein>
<feature type="region of interest" description="Disordered" evidence="1">
    <location>
        <begin position="1"/>
        <end position="52"/>
    </location>
</feature>
<feature type="compositionally biased region" description="Low complexity" evidence="1">
    <location>
        <begin position="41"/>
        <end position="52"/>
    </location>
</feature>
<dbReference type="AlphaFoldDB" id="A0A9P4J3K7"/>
<accession>A0A9P4J3K7</accession>
<keyword evidence="3" id="KW-1185">Reference proteome</keyword>
<name>A0A9P4J3K7_9PEZI</name>